<evidence type="ECO:0000313" key="2">
    <source>
        <dbReference type="EMBL" id="BEH00251.1"/>
    </source>
</evidence>
<feature type="domain" description="TonB-dependent receptor plug" evidence="1">
    <location>
        <begin position="40"/>
        <end position="134"/>
    </location>
</feature>
<dbReference type="Pfam" id="PF07715">
    <property type="entry name" value="Plug"/>
    <property type="match status" value="1"/>
</dbReference>
<proteinExistence type="predicted"/>
<keyword evidence="3" id="KW-1185">Reference proteome</keyword>
<name>A0ABN6Z6T6_9BACE</name>
<organism evidence="2 3">
    <name type="scientific">Bacteroides sedimenti</name>
    <dbReference type="NCBI Taxonomy" id="2136147"/>
    <lineage>
        <taxon>Bacteria</taxon>
        <taxon>Pseudomonadati</taxon>
        <taxon>Bacteroidota</taxon>
        <taxon>Bacteroidia</taxon>
        <taxon>Bacteroidales</taxon>
        <taxon>Bacteroidaceae</taxon>
        <taxon>Bacteroides</taxon>
    </lineage>
</organism>
<protein>
    <submittedName>
        <fullName evidence="2">SusC/RagA family TonB-linked outer membrane protein</fullName>
    </submittedName>
</protein>
<dbReference type="PROSITE" id="PS00018">
    <property type="entry name" value="EF_HAND_1"/>
    <property type="match status" value="1"/>
</dbReference>
<sequence length="934" mass="104212">MTMSLKAQSKDSISWQAKSVTNGVTKKPVLFGMSSPELMLQSVSTVSGDQLLHRPAFQMENFFYGTLPGLKVSLENGLPSSQASIYLRGSSPLIVVDGIPRSDANIPVSQIESVSVIKDGLGLSMLGMASGNGVLYIKTKRGMISKLQVGFTAQMATSKEIFRPKHLDAFSYATLLNEARVNDGLSPLYSQTALDLYQSGTKPYTFPNVDWMKQILKDYAPIQQYNVTFRGGSNAARYFIDLNYYNQAGFIKEDKSINTYSTSNNYKKFSLRANLDVDLSPTTLLEANVFGQMFREIATGSSVTAIYSSLNETPRNAYPVLNPDGSLGASLQYSNNIYGKTIYSGYTLYPKTDLNIDMALTQKFKGVFDGVYLKGAFSYNSSYREALNRTKSIGVSYFWQDPNDNSDPTSANYTVLSTAGTQANSSSYNRQNRLLSGNITLGYDFNLNKHAFQTKVVGNYTNYLLQGTNLPFINSGLTFNAEYNYDKRYLAEIALNTMQSSQYKPGKRRGYFPAAGIGWVISQEDWFQKNLSTINFLKLRTTYGVNGDNGSAAYYRAGTGNVSDYYNYMKYYNSTGSVYTGGSTIISSSYLYEATLPYTSTWDHINRFTAGFDLKAFSNTLTATVEFFNNEYSKIPQNRITNNSYIYGVGLPSENTLKYRNSGIEVDLAYNRTFNQVNVYGNVNATFYKTKLKYNGEPTYPESYMQRVGQPYGIIFGYVADGLFKDQTEVDNYLSSYATVSDYNPQPGDIKYLDLNGDHFIDGKDIKSIGTHKALIEYGFMVGATWKRFDLSTQWAGIANNDAIIQDMPFGVNTSNNSYGHALEKHLNRWTATNNNPNADYPRLSATGNGYNTRTSTFWLKDVGYLRLKNIELSYTLPDKWTHKIKLSSARLFTNACNILTICPLKGTDPELLTNSGSVLPNIKSYNAGISIQF</sequence>
<dbReference type="InterPro" id="IPR018247">
    <property type="entry name" value="EF_Hand_1_Ca_BS"/>
</dbReference>
<evidence type="ECO:0000259" key="1">
    <source>
        <dbReference type="Pfam" id="PF07715"/>
    </source>
</evidence>
<dbReference type="SUPFAM" id="SSF56935">
    <property type="entry name" value="Porins"/>
    <property type="match status" value="1"/>
</dbReference>
<dbReference type="InterPro" id="IPR012910">
    <property type="entry name" value="Plug_dom"/>
</dbReference>
<dbReference type="Proteomes" id="UP001496674">
    <property type="component" value="Chromosome"/>
</dbReference>
<evidence type="ECO:0000313" key="3">
    <source>
        <dbReference type="Proteomes" id="UP001496674"/>
    </source>
</evidence>
<dbReference type="EMBL" id="AP028055">
    <property type="protein sequence ID" value="BEH00251.1"/>
    <property type="molecule type" value="Genomic_DNA"/>
</dbReference>
<dbReference type="InterPro" id="IPR037066">
    <property type="entry name" value="Plug_dom_sf"/>
</dbReference>
<accession>A0ABN6Z6T6</accession>
<gene>
    <name evidence="2" type="ORF">BSYN_25150</name>
</gene>
<dbReference type="NCBIfam" id="TIGR04056">
    <property type="entry name" value="OMP_RagA_SusC"/>
    <property type="match status" value="1"/>
</dbReference>
<reference evidence="2 3" key="1">
    <citation type="submission" date="2023-04" db="EMBL/GenBank/DDBJ databases">
        <title>Draft genome sequence of acteroides sedimenti strain YN3PY1.</title>
        <authorList>
            <person name="Yoshida N."/>
        </authorList>
    </citation>
    <scope>NUCLEOTIDE SEQUENCE [LARGE SCALE GENOMIC DNA]</scope>
    <source>
        <strain evidence="2 3">YN3PY1</strain>
    </source>
</reference>
<dbReference type="Gene3D" id="2.170.130.10">
    <property type="entry name" value="TonB-dependent receptor, plug domain"/>
    <property type="match status" value="1"/>
</dbReference>
<dbReference type="InterPro" id="IPR023996">
    <property type="entry name" value="TonB-dep_OMP_SusC/RagA"/>
</dbReference>